<gene>
    <name evidence="1" type="ORF">NM686_006515</name>
</gene>
<organism evidence="1 2">
    <name type="scientific">Methylomonas rapida</name>
    <dbReference type="NCBI Taxonomy" id="2963939"/>
    <lineage>
        <taxon>Bacteria</taxon>
        <taxon>Pseudomonadati</taxon>
        <taxon>Pseudomonadota</taxon>
        <taxon>Gammaproteobacteria</taxon>
        <taxon>Methylococcales</taxon>
        <taxon>Methylococcaceae</taxon>
        <taxon>Methylomonas</taxon>
    </lineage>
</organism>
<keyword evidence="2" id="KW-1185">Reference proteome</keyword>
<reference evidence="1" key="1">
    <citation type="submission" date="2022-11" db="EMBL/GenBank/DDBJ databases">
        <title>Methylomonas rapida sp. nov., Carotenoid-Producing Obligate Methanotrophs with High Growth Characteristics and Biotechnological Potential.</title>
        <authorList>
            <person name="Tikhonova E.N."/>
            <person name="Suleimanov R.Z."/>
            <person name="Miroshnikov K."/>
            <person name="Oshkin I.Y."/>
            <person name="Belova S.E."/>
            <person name="Danilova O.V."/>
            <person name="Ashikhmin A."/>
            <person name="Konopkin A."/>
            <person name="But S.Y."/>
            <person name="Khmelenina V.N."/>
            <person name="Kuznetsov N."/>
            <person name="Pimenov N.V."/>
            <person name="Dedysh S.N."/>
        </authorList>
    </citation>
    <scope>NUCLEOTIDE SEQUENCE</scope>
    <source>
        <strain evidence="1">MP1</strain>
    </source>
</reference>
<protein>
    <submittedName>
        <fullName evidence="1">Uncharacterized protein</fullName>
    </submittedName>
</protein>
<sequence length="294" mass="34614">MKKEKAVVCMTTFNRIDCARINQEIIKLNYKKPLPIIHACSSTNYQEYLENAYLYRKPLSLQHGALDLLKESIKLAMEKFSPEYIIHLEGDTWIMDENVIYNLISEMDKDPNLMICSSSWDEDLLEFEYLKKKTLKLKLERLFANIMRKTGYPYKLACRDSLATQFFIIKSTPEIINCFISLEPIPGLDLEQALYRIFLKTFSEKNILRLKVREPIHPYNRYVTKELTLYSQHWPAQGTANDHRDPTHPRYISPCIDGKMETLQKFTLVRNGKYIKKLLNAKSFDYYNPEASRT</sequence>
<accession>A0ABY7GNU2</accession>
<dbReference type="InterPro" id="IPR029044">
    <property type="entry name" value="Nucleotide-diphossugar_trans"/>
</dbReference>
<dbReference type="EMBL" id="CP113517">
    <property type="protein sequence ID" value="WAR46166.1"/>
    <property type="molecule type" value="Genomic_DNA"/>
</dbReference>
<evidence type="ECO:0000313" key="2">
    <source>
        <dbReference type="Proteomes" id="UP001162780"/>
    </source>
</evidence>
<dbReference type="Proteomes" id="UP001162780">
    <property type="component" value="Chromosome"/>
</dbReference>
<evidence type="ECO:0000313" key="1">
    <source>
        <dbReference type="EMBL" id="WAR46166.1"/>
    </source>
</evidence>
<name>A0ABY7GNU2_9GAMM</name>
<proteinExistence type="predicted"/>
<dbReference type="RefSeq" id="WP_255187071.1">
    <property type="nucleotide sequence ID" value="NZ_CP113517.1"/>
</dbReference>
<dbReference type="SUPFAM" id="SSF53448">
    <property type="entry name" value="Nucleotide-diphospho-sugar transferases"/>
    <property type="match status" value="1"/>
</dbReference>